<feature type="coiled-coil region" evidence="6">
    <location>
        <begin position="242"/>
        <end position="269"/>
    </location>
</feature>
<evidence type="ECO:0000256" key="1">
    <source>
        <dbReference type="ARBA" id="ARBA00004370"/>
    </source>
</evidence>
<reference evidence="8 9" key="1">
    <citation type="journal article" date="2014" name="Genome Announc.">
        <title>Draft Genome Sequence of the Boron-Tolerant and Moderately Halotolerant Bacterium Gracilibacillus boraciitolerans JCM 21714T.</title>
        <authorList>
            <person name="Ahmed I."/>
            <person name="Oshima K."/>
            <person name="Suda W."/>
            <person name="Kitamura K."/>
            <person name="Iida T."/>
            <person name="Ohmori Y."/>
            <person name="Fujiwara T."/>
            <person name="Hattori M."/>
            <person name="Ohkuma M."/>
        </authorList>
    </citation>
    <scope>NUCLEOTIDE SEQUENCE [LARGE SCALE GENOMIC DNA]</scope>
    <source>
        <strain evidence="8 9">JCM 21714</strain>
    </source>
</reference>
<dbReference type="InterPro" id="IPR027094">
    <property type="entry name" value="Mitofusin_fam"/>
</dbReference>
<evidence type="ECO:0000256" key="6">
    <source>
        <dbReference type="SAM" id="Coils"/>
    </source>
</evidence>
<gene>
    <name evidence="8" type="ORF">JCM21714_443</name>
</gene>
<evidence type="ECO:0000256" key="5">
    <source>
        <dbReference type="ARBA" id="ARBA00023136"/>
    </source>
</evidence>
<keyword evidence="4" id="KW-0342">GTP-binding</keyword>
<organism evidence="8 9">
    <name type="scientific">Gracilibacillus boraciitolerans JCM 21714</name>
    <dbReference type="NCBI Taxonomy" id="1298598"/>
    <lineage>
        <taxon>Bacteria</taxon>
        <taxon>Bacillati</taxon>
        <taxon>Bacillota</taxon>
        <taxon>Bacilli</taxon>
        <taxon>Bacillales</taxon>
        <taxon>Bacillaceae</taxon>
        <taxon>Gracilibacillus</taxon>
    </lineage>
</organism>
<dbReference type="EMBL" id="BAVS01000001">
    <property type="protein sequence ID" value="GAE91493.1"/>
    <property type="molecule type" value="Genomic_DNA"/>
</dbReference>
<dbReference type="OrthoDB" id="5477114at2"/>
<dbReference type="PANTHER" id="PTHR10465:SF0">
    <property type="entry name" value="SARCALUMENIN"/>
    <property type="match status" value="1"/>
</dbReference>
<feature type="coiled-coil region" evidence="6">
    <location>
        <begin position="677"/>
        <end position="708"/>
    </location>
</feature>
<dbReference type="GO" id="GO:0016020">
    <property type="term" value="C:membrane"/>
    <property type="evidence" value="ECO:0007669"/>
    <property type="project" value="UniProtKB-SubCell"/>
</dbReference>
<dbReference type="GO" id="GO:0003924">
    <property type="term" value="F:GTPase activity"/>
    <property type="evidence" value="ECO:0007669"/>
    <property type="project" value="InterPro"/>
</dbReference>
<dbReference type="PANTHER" id="PTHR10465">
    <property type="entry name" value="TRANSMEMBRANE GTPASE FZO1"/>
    <property type="match status" value="1"/>
</dbReference>
<protein>
    <submittedName>
        <fullName evidence="8">Uncharacterized protein Bsub YpbR</fullName>
    </submittedName>
</protein>
<dbReference type="SUPFAM" id="SSF52540">
    <property type="entry name" value="P-loop containing nucleoside triphosphate hydrolases"/>
    <property type="match status" value="1"/>
</dbReference>
<evidence type="ECO:0000313" key="8">
    <source>
        <dbReference type="EMBL" id="GAE91493.1"/>
    </source>
</evidence>
<keyword evidence="5" id="KW-0472">Membrane</keyword>
<dbReference type="InterPro" id="IPR027417">
    <property type="entry name" value="P-loop_NTPase"/>
</dbReference>
<comment type="subcellular location">
    <subcellularLocation>
        <location evidence="1">Membrane</location>
    </subcellularLocation>
</comment>
<keyword evidence="3" id="KW-0378">Hydrolase</keyword>
<comment type="caution">
    <text evidence="8">The sequence shown here is derived from an EMBL/GenBank/DDBJ whole genome shotgun (WGS) entry which is preliminary data.</text>
</comment>
<evidence type="ECO:0000256" key="2">
    <source>
        <dbReference type="ARBA" id="ARBA00022741"/>
    </source>
</evidence>
<sequence length="942" mass="110895">MVKEAHSSILQETLVEGINFTVQSSIQEEQKYFDEAIEELEEKIDDIELPNDSYEVVQNRYDLLIHERDSIEQEYMYIVEQTAKNAQLVPFEIREKAEVLLESYQPKFKVGLFRNVKKINDERHQRLLDFYATLKEKVESSLEWKLRDKVTEFLSSYLAVNLTDAVFEQNFKPEDFLSLMEDGATVNGEYLLVYTDQVAASVKKLYRQYYKNKWQEVQNNVLNPIEEKIKENKLYVARYQRFNEIQIEIKKYKNKFIDYKNELEAINNRESIGNEQAISLIDKKLEERKVDRMIDVSAIIVNNNIEKKEIVNKKEEASTTSLLSYKQTLMDANKAQQLIEPITSLDSIRQEIGQKKERLTDRHFTIALFGAFSAGKSSFANALIGEKILPVSPNPTTAAINKISPVRTGYRHKEVLVIFKQEQELLADINDITEKDFQFLNDAYSWIKKTKLAKLDIPDQHRSFLAALYQGYSEMKESIGLSYVVGFEDFQRYIRDETIACFVKEMELFYDCPLTKNHITLVDTPGADSVNARHTDLAFSYIKDADAILFVTYFNHPFSKPDQQFLERLGSVKDAFELDKMFFMINAIDLAKNEQEETMVVDYVRSELQRFDIKDPQIFPVSSKQAVEHKDEHTGLPQFEENFYRFVKEELAQMSMRSIYIDLARANSLVSSWLSMINSDQQEKERLIEKNKQNKLEIETKIEQRKNKIYFDMVAQKLTKQSFYAKQRFMIQFTDLWKDHIHPGAIQSSGKNGKKQLENALDKLFKTISVRSKHEYEAIVIRIEQSWNQAMQTMKTDMDRQLKEIDTVFSLSQYEDIQFMPPEIDLQEIHADQSLVSKWTQTYKDTKSFFADNVRKQLEEQVSDYLIARWQELISQMEQDLMKFYQSQWHDYEQKVWDNYLVEVDNYYRQVIDGIADQEKNKDQLENIHHYLEEVLADKKIG</sequence>
<dbReference type="Gene3D" id="3.40.50.300">
    <property type="entry name" value="P-loop containing nucleotide triphosphate hydrolases"/>
    <property type="match status" value="1"/>
</dbReference>
<feature type="domain" description="Dynamin N-terminal" evidence="7">
    <location>
        <begin position="366"/>
        <end position="576"/>
    </location>
</feature>
<dbReference type="eggNOG" id="COG0699">
    <property type="taxonomic scope" value="Bacteria"/>
</dbReference>
<evidence type="ECO:0000256" key="4">
    <source>
        <dbReference type="ARBA" id="ARBA00023134"/>
    </source>
</evidence>
<evidence type="ECO:0000259" key="7">
    <source>
        <dbReference type="Pfam" id="PF00350"/>
    </source>
</evidence>
<dbReference type="Proteomes" id="UP000019102">
    <property type="component" value="Unassembled WGS sequence"/>
</dbReference>
<dbReference type="GO" id="GO:0005525">
    <property type="term" value="F:GTP binding"/>
    <property type="evidence" value="ECO:0007669"/>
    <property type="project" value="UniProtKB-KW"/>
</dbReference>
<dbReference type="CDD" id="cd09912">
    <property type="entry name" value="DLP_2"/>
    <property type="match status" value="1"/>
</dbReference>
<evidence type="ECO:0000256" key="3">
    <source>
        <dbReference type="ARBA" id="ARBA00022801"/>
    </source>
</evidence>
<keyword evidence="6" id="KW-0175">Coiled coil</keyword>
<dbReference type="Pfam" id="PF00350">
    <property type="entry name" value="Dynamin_N"/>
    <property type="match status" value="1"/>
</dbReference>
<name>W4VFB0_9BACI</name>
<accession>W4VFB0</accession>
<evidence type="ECO:0000313" key="9">
    <source>
        <dbReference type="Proteomes" id="UP000019102"/>
    </source>
</evidence>
<keyword evidence="2" id="KW-0547">Nucleotide-binding</keyword>
<dbReference type="STRING" id="1298598.JCM21714_443"/>
<dbReference type="AlphaFoldDB" id="W4VFB0"/>
<dbReference type="InterPro" id="IPR045063">
    <property type="entry name" value="Dynamin_N"/>
</dbReference>
<keyword evidence="9" id="KW-1185">Reference proteome</keyword>
<proteinExistence type="predicted"/>